<accession>A0A5N6BHK5</accession>
<evidence type="ECO:0000256" key="1">
    <source>
        <dbReference type="ARBA" id="ARBA00022801"/>
    </source>
</evidence>
<protein>
    <recommendedName>
        <fullName evidence="7">Lipase</fullName>
    </recommendedName>
</protein>
<keyword evidence="2" id="KW-0442">Lipid degradation</keyword>
<evidence type="ECO:0000313" key="6">
    <source>
        <dbReference type="Proteomes" id="UP000313066"/>
    </source>
</evidence>
<dbReference type="EMBL" id="VDMA02000025">
    <property type="protein sequence ID" value="KAB8179932.1"/>
    <property type="molecule type" value="Genomic_DNA"/>
</dbReference>
<name>A0A5N6BHK5_9ACTN</name>
<dbReference type="GO" id="GO:0016042">
    <property type="term" value="P:lipid catabolic process"/>
    <property type="evidence" value="ECO:0007669"/>
    <property type="project" value="UniProtKB-KW"/>
</dbReference>
<keyword evidence="6" id="KW-1185">Reference proteome</keyword>
<reference evidence="5 6" key="1">
    <citation type="submission" date="2019-10" db="EMBL/GenBank/DDBJ databases">
        <title>Nonomuraea sp. nov., isolated from Phyllanthus amarus.</title>
        <authorList>
            <person name="Klykleung N."/>
            <person name="Tanasupawat S."/>
        </authorList>
    </citation>
    <scope>NUCLEOTIDE SEQUENCE [LARGE SCALE GENOMIC DNA]</scope>
    <source>
        <strain evidence="5 6">CR1-09</strain>
    </source>
</reference>
<dbReference type="Pfam" id="PF03403">
    <property type="entry name" value="PAF-AH_p_II"/>
    <property type="match status" value="1"/>
</dbReference>
<dbReference type="GO" id="GO:0003847">
    <property type="term" value="F:1-alkyl-2-acetylglycerophosphocholine esterase activity"/>
    <property type="evidence" value="ECO:0007669"/>
    <property type="project" value="TreeGrafter"/>
</dbReference>
<gene>
    <name evidence="5" type="ORF">FH610_034675</name>
</gene>
<evidence type="ECO:0000256" key="3">
    <source>
        <dbReference type="ARBA" id="ARBA00023098"/>
    </source>
</evidence>
<feature type="compositionally biased region" description="Basic and acidic residues" evidence="4">
    <location>
        <begin position="1"/>
        <end position="20"/>
    </location>
</feature>
<evidence type="ECO:0008006" key="7">
    <source>
        <dbReference type="Google" id="ProtNLM"/>
    </source>
</evidence>
<organism evidence="5 6">
    <name type="scientific">Microbispora catharanthi</name>
    <dbReference type="NCBI Taxonomy" id="1712871"/>
    <lineage>
        <taxon>Bacteria</taxon>
        <taxon>Bacillati</taxon>
        <taxon>Actinomycetota</taxon>
        <taxon>Actinomycetes</taxon>
        <taxon>Streptosporangiales</taxon>
        <taxon>Streptosporangiaceae</taxon>
        <taxon>Microbispora</taxon>
    </lineage>
</organism>
<dbReference type="Proteomes" id="UP000313066">
    <property type="component" value="Unassembled WGS sequence"/>
</dbReference>
<feature type="region of interest" description="Disordered" evidence="4">
    <location>
        <begin position="1"/>
        <end position="26"/>
    </location>
</feature>
<dbReference type="Gene3D" id="3.40.50.1820">
    <property type="entry name" value="alpha/beta hydrolase"/>
    <property type="match status" value="1"/>
</dbReference>
<dbReference type="AlphaFoldDB" id="A0A5N6BHK5"/>
<sequence length="163" mass="17996">MLRYDRCSPDHRGSHREIVTRPEGVAPPRWNRPPLVAADLDATSAPALLGVRPGQVDWAATRTHARLDAPVRPRAGGYPVVLYSPGYMVPRSLGTLAAEDLASRGYVVVTVDHTYEASAVEFPRGRLERARVRADSMDDAMKALDVRVADLRFVLDVITRSPR</sequence>
<dbReference type="InterPro" id="IPR029058">
    <property type="entry name" value="AB_hydrolase_fold"/>
</dbReference>
<evidence type="ECO:0000313" key="5">
    <source>
        <dbReference type="EMBL" id="KAB8179932.1"/>
    </source>
</evidence>
<proteinExistence type="predicted"/>
<keyword evidence="1" id="KW-0378">Hydrolase</keyword>
<keyword evidence="3" id="KW-0443">Lipid metabolism</keyword>
<evidence type="ECO:0000256" key="4">
    <source>
        <dbReference type="SAM" id="MobiDB-lite"/>
    </source>
</evidence>
<evidence type="ECO:0000256" key="2">
    <source>
        <dbReference type="ARBA" id="ARBA00022963"/>
    </source>
</evidence>
<dbReference type="SUPFAM" id="SSF53474">
    <property type="entry name" value="alpha/beta-Hydrolases"/>
    <property type="match status" value="1"/>
</dbReference>
<dbReference type="PANTHER" id="PTHR10272:SF0">
    <property type="entry name" value="PLATELET-ACTIVATING FACTOR ACETYLHYDROLASE"/>
    <property type="match status" value="1"/>
</dbReference>
<comment type="caution">
    <text evidence="5">The sequence shown here is derived from an EMBL/GenBank/DDBJ whole genome shotgun (WGS) entry which is preliminary data.</text>
</comment>
<dbReference type="PANTHER" id="PTHR10272">
    <property type="entry name" value="PLATELET-ACTIVATING FACTOR ACETYLHYDROLASE"/>
    <property type="match status" value="1"/>
</dbReference>